<keyword evidence="1" id="KW-0472">Membrane</keyword>
<protein>
    <submittedName>
        <fullName evidence="2">Uncharacterized protein</fullName>
    </submittedName>
</protein>
<dbReference type="EMBL" id="SSTE01008362">
    <property type="protein sequence ID" value="KAA0055984.1"/>
    <property type="molecule type" value="Genomic_DNA"/>
</dbReference>
<evidence type="ECO:0000313" key="2">
    <source>
        <dbReference type="EMBL" id="KAA0055984.1"/>
    </source>
</evidence>
<evidence type="ECO:0000256" key="1">
    <source>
        <dbReference type="SAM" id="Phobius"/>
    </source>
</evidence>
<dbReference type="AlphaFoldDB" id="A0A5A7ULC4"/>
<gene>
    <name evidence="2" type="ORF">E6C27_scaffold319G001230</name>
</gene>
<keyword evidence="1" id="KW-1133">Transmembrane helix</keyword>
<sequence>MTLLLSMLSIPHSELTLSIPHLLLKSSISLLLHLFSLHILLLGTMVAIVSMEQPIQIDRPWMPCDYSQHVRRLKVRLDQMNEFLQRMQLSVLVELSTIKELLNVLVKGKTIDSQSCYCNRTIIHGHHCKDPDIFNGDLQCIYSWMNRLFAIFIIISVDI</sequence>
<evidence type="ECO:0000313" key="3">
    <source>
        <dbReference type="Proteomes" id="UP000321393"/>
    </source>
</evidence>
<reference evidence="2 3" key="1">
    <citation type="submission" date="2019-08" db="EMBL/GenBank/DDBJ databases">
        <title>Draft genome sequences of two oriental melons (Cucumis melo L. var makuwa).</title>
        <authorList>
            <person name="Kwon S.-Y."/>
        </authorList>
    </citation>
    <scope>NUCLEOTIDE SEQUENCE [LARGE SCALE GENOMIC DNA]</scope>
    <source>
        <strain evidence="3">cv. SW 3</strain>
        <tissue evidence="2">Leaf</tissue>
    </source>
</reference>
<feature type="transmembrane region" description="Helical" evidence="1">
    <location>
        <begin position="28"/>
        <end position="49"/>
    </location>
</feature>
<name>A0A5A7ULC4_CUCMM</name>
<accession>A0A5A7ULC4</accession>
<organism evidence="2 3">
    <name type="scientific">Cucumis melo var. makuwa</name>
    <name type="common">Oriental melon</name>
    <dbReference type="NCBI Taxonomy" id="1194695"/>
    <lineage>
        <taxon>Eukaryota</taxon>
        <taxon>Viridiplantae</taxon>
        <taxon>Streptophyta</taxon>
        <taxon>Embryophyta</taxon>
        <taxon>Tracheophyta</taxon>
        <taxon>Spermatophyta</taxon>
        <taxon>Magnoliopsida</taxon>
        <taxon>eudicotyledons</taxon>
        <taxon>Gunneridae</taxon>
        <taxon>Pentapetalae</taxon>
        <taxon>rosids</taxon>
        <taxon>fabids</taxon>
        <taxon>Cucurbitales</taxon>
        <taxon>Cucurbitaceae</taxon>
        <taxon>Benincaseae</taxon>
        <taxon>Cucumis</taxon>
    </lineage>
</organism>
<comment type="caution">
    <text evidence="2">The sequence shown here is derived from an EMBL/GenBank/DDBJ whole genome shotgun (WGS) entry which is preliminary data.</text>
</comment>
<proteinExistence type="predicted"/>
<keyword evidence="1" id="KW-0812">Transmembrane</keyword>
<dbReference type="Proteomes" id="UP000321393">
    <property type="component" value="Unassembled WGS sequence"/>
</dbReference>